<reference evidence="3" key="2">
    <citation type="submission" date="2023-01" db="EMBL/GenBank/DDBJ databases">
        <title>Draft genome sequence of Portibacter lacus strain NBRC 108769.</title>
        <authorList>
            <person name="Sun Q."/>
            <person name="Mori K."/>
        </authorList>
    </citation>
    <scope>NUCLEOTIDE SEQUENCE</scope>
    <source>
        <strain evidence="3">NBRC 108769</strain>
    </source>
</reference>
<dbReference type="Pfam" id="PF04397">
    <property type="entry name" value="LytTR"/>
    <property type="match status" value="1"/>
</dbReference>
<keyword evidence="1" id="KW-1133">Transmembrane helix</keyword>
<evidence type="ECO:0000256" key="1">
    <source>
        <dbReference type="SAM" id="Phobius"/>
    </source>
</evidence>
<dbReference type="GO" id="GO:0000156">
    <property type="term" value="F:phosphorelay response regulator activity"/>
    <property type="evidence" value="ECO:0007669"/>
    <property type="project" value="InterPro"/>
</dbReference>
<feature type="transmembrane region" description="Helical" evidence="1">
    <location>
        <begin position="120"/>
        <end position="138"/>
    </location>
</feature>
<keyword evidence="4" id="KW-1185">Reference proteome</keyword>
<dbReference type="SMART" id="SM00850">
    <property type="entry name" value="LytTR"/>
    <property type="match status" value="1"/>
</dbReference>
<dbReference type="Gene3D" id="2.40.50.1020">
    <property type="entry name" value="LytTr DNA-binding domain"/>
    <property type="match status" value="1"/>
</dbReference>
<organism evidence="3 4">
    <name type="scientific">Portibacter lacus</name>
    <dbReference type="NCBI Taxonomy" id="1099794"/>
    <lineage>
        <taxon>Bacteria</taxon>
        <taxon>Pseudomonadati</taxon>
        <taxon>Bacteroidota</taxon>
        <taxon>Saprospiria</taxon>
        <taxon>Saprospirales</taxon>
        <taxon>Haliscomenobacteraceae</taxon>
        <taxon>Portibacter</taxon>
    </lineage>
</organism>
<dbReference type="PANTHER" id="PTHR37299">
    <property type="entry name" value="TRANSCRIPTIONAL REGULATOR-RELATED"/>
    <property type="match status" value="1"/>
</dbReference>
<reference evidence="3" key="1">
    <citation type="journal article" date="2014" name="Int. J. Syst. Evol. Microbiol.">
        <title>Complete genome sequence of Corynebacterium casei LMG S-19264T (=DSM 44701T), isolated from a smear-ripened cheese.</title>
        <authorList>
            <consortium name="US DOE Joint Genome Institute (JGI-PGF)"/>
            <person name="Walter F."/>
            <person name="Albersmeier A."/>
            <person name="Kalinowski J."/>
            <person name="Ruckert C."/>
        </authorList>
    </citation>
    <scope>NUCLEOTIDE SEQUENCE</scope>
    <source>
        <strain evidence="3">NBRC 108769</strain>
    </source>
</reference>
<feature type="transmembrane region" description="Helical" evidence="1">
    <location>
        <begin position="12"/>
        <end position="33"/>
    </location>
</feature>
<dbReference type="AlphaFoldDB" id="A0AA37SU11"/>
<dbReference type="PANTHER" id="PTHR37299:SF1">
    <property type="entry name" value="STAGE 0 SPORULATION PROTEIN A HOMOLOG"/>
    <property type="match status" value="1"/>
</dbReference>
<keyword evidence="1" id="KW-0472">Membrane</keyword>
<dbReference type="PROSITE" id="PS50930">
    <property type="entry name" value="HTH_LYTTR"/>
    <property type="match status" value="1"/>
</dbReference>
<dbReference type="GO" id="GO:0003677">
    <property type="term" value="F:DNA binding"/>
    <property type="evidence" value="ECO:0007669"/>
    <property type="project" value="InterPro"/>
</dbReference>
<comment type="caution">
    <text evidence="3">The sequence shown here is derived from an EMBL/GenBank/DDBJ whole genome shotgun (WGS) entry which is preliminary data.</text>
</comment>
<evidence type="ECO:0000313" key="3">
    <source>
        <dbReference type="EMBL" id="GLR20192.1"/>
    </source>
</evidence>
<accession>A0AA37SU11</accession>
<protein>
    <recommendedName>
        <fullName evidence="2">HTH LytTR-type domain-containing protein</fullName>
    </recommendedName>
</protein>
<feature type="transmembrane region" description="Helical" evidence="1">
    <location>
        <begin position="76"/>
        <end position="100"/>
    </location>
</feature>
<keyword evidence="1" id="KW-0812">Transmembrane</keyword>
<sequence length="260" mass="30134">MVAKLDRTSLRLLLLLVGVYLLAILQDFIYSQLKTTGFHLSESALYNLVWVFFVPILFIYARYLSFMYAVKPFIKIVIAILLAVVLAVVHMVIFTGFFILVSNLIYEQPHRFSAIVKTVFSNQFYLTVIIYAVFPFIVKRKISASVSELEQVNHLLIKDGLTTERVMMDEIIYLKTNRPYISVVTAEKRYLQHSTLNAMMKDFKVNVFIRVHRSAIINKNQVVSLKSRKNGDFDAIMSNGDEVRLSRHYRDAWEVLLHKA</sequence>
<gene>
    <name evidence="3" type="ORF">GCM10007940_48080</name>
</gene>
<dbReference type="RefSeq" id="WP_235295529.1">
    <property type="nucleotide sequence ID" value="NZ_BSOH01000037.1"/>
</dbReference>
<evidence type="ECO:0000313" key="4">
    <source>
        <dbReference type="Proteomes" id="UP001156666"/>
    </source>
</evidence>
<dbReference type="InterPro" id="IPR046947">
    <property type="entry name" value="LytR-like"/>
</dbReference>
<evidence type="ECO:0000259" key="2">
    <source>
        <dbReference type="PROSITE" id="PS50930"/>
    </source>
</evidence>
<name>A0AA37SU11_9BACT</name>
<feature type="domain" description="HTH LytTR-type" evidence="2">
    <location>
        <begin position="155"/>
        <end position="259"/>
    </location>
</feature>
<dbReference type="Proteomes" id="UP001156666">
    <property type="component" value="Unassembled WGS sequence"/>
</dbReference>
<proteinExistence type="predicted"/>
<dbReference type="EMBL" id="BSOH01000037">
    <property type="protein sequence ID" value="GLR20192.1"/>
    <property type="molecule type" value="Genomic_DNA"/>
</dbReference>
<feature type="transmembrane region" description="Helical" evidence="1">
    <location>
        <begin position="45"/>
        <end position="64"/>
    </location>
</feature>
<dbReference type="InterPro" id="IPR007492">
    <property type="entry name" value="LytTR_DNA-bd_dom"/>
</dbReference>